<dbReference type="Gene3D" id="2.30.42.10">
    <property type="match status" value="1"/>
</dbReference>
<keyword evidence="4" id="KW-0732">Signal</keyword>
<dbReference type="InterPro" id="IPR036034">
    <property type="entry name" value="PDZ_sf"/>
</dbReference>
<proteinExistence type="inferred from homology"/>
<dbReference type="SUPFAM" id="SSF50494">
    <property type="entry name" value="Trypsin-like serine proteases"/>
    <property type="match status" value="1"/>
</dbReference>
<dbReference type="Gene3D" id="2.40.10.10">
    <property type="entry name" value="Trypsin-like serine proteases"/>
    <property type="match status" value="2"/>
</dbReference>
<dbReference type="Proteomes" id="UP000315440">
    <property type="component" value="Unassembled WGS sequence"/>
</dbReference>
<evidence type="ECO:0000259" key="5">
    <source>
        <dbReference type="Pfam" id="PF13180"/>
    </source>
</evidence>
<feature type="signal peptide" evidence="4">
    <location>
        <begin position="1"/>
        <end position="25"/>
    </location>
</feature>
<evidence type="ECO:0000256" key="4">
    <source>
        <dbReference type="SAM" id="SignalP"/>
    </source>
</evidence>
<keyword evidence="7" id="KW-1185">Reference proteome</keyword>
<dbReference type="SUPFAM" id="SSF50156">
    <property type="entry name" value="PDZ domain-like"/>
    <property type="match status" value="1"/>
</dbReference>
<dbReference type="Pfam" id="PF13180">
    <property type="entry name" value="PDZ_2"/>
    <property type="match status" value="1"/>
</dbReference>
<reference evidence="6 7" key="1">
    <citation type="submission" date="2019-02" db="EMBL/GenBank/DDBJ databases">
        <title>Deep-cultivation of Planctomycetes and their phenomic and genomic characterization uncovers novel biology.</title>
        <authorList>
            <person name="Wiegand S."/>
            <person name="Jogler M."/>
            <person name="Boedeker C."/>
            <person name="Pinto D."/>
            <person name="Vollmers J."/>
            <person name="Rivas-Marin E."/>
            <person name="Kohn T."/>
            <person name="Peeters S.H."/>
            <person name="Heuer A."/>
            <person name="Rast P."/>
            <person name="Oberbeckmann S."/>
            <person name="Bunk B."/>
            <person name="Jeske O."/>
            <person name="Meyerdierks A."/>
            <person name="Storesund J.E."/>
            <person name="Kallscheuer N."/>
            <person name="Luecker S."/>
            <person name="Lage O.M."/>
            <person name="Pohl T."/>
            <person name="Merkel B.J."/>
            <person name="Hornburger P."/>
            <person name="Mueller R.-W."/>
            <person name="Bruemmer F."/>
            <person name="Labrenz M."/>
            <person name="Spormann A.M."/>
            <person name="Op Den Camp H."/>
            <person name="Overmann J."/>
            <person name="Amann R."/>
            <person name="Jetten M.S.M."/>
            <person name="Mascher T."/>
            <person name="Medema M.H."/>
            <person name="Devos D.P."/>
            <person name="Kaster A.-K."/>
            <person name="Ovreas L."/>
            <person name="Rohde M."/>
            <person name="Galperin M.Y."/>
            <person name="Jogler C."/>
        </authorList>
    </citation>
    <scope>NUCLEOTIDE SEQUENCE [LARGE SCALE GENOMIC DNA]</scope>
    <source>
        <strain evidence="6 7">Mal64</strain>
    </source>
</reference>
<dbReference type="GO" id="GO:0004252">
    <property type="term" value="F:serine-type endopeptidase activity"/>
    <property type="evidence" value="ECO:0007669"/>
    <property type="project" value="InterPro"/>
</dbReference>
<name>A0A5C5ZNC2_9BACT</name>
<feature type="domain" description="PDZ" evidence="5">
    <location>
        <begin position="278"/>
        <end position="376"/>
    </location>
</feature>
<dbReference type="InterPro" id="IPR001940">
    <property type="entry name" value="Peptidase_S1C"/>
</dbReference>
<comment type="similarity">
    <text evidence="1">Belongs to the peptidase S1C family.</text>
</comment>
<protein>
    <submittedName>
        <fullName evidence="6">Periplasmic pH-dependent serine endoprotease DegQ</fullName>
        <ecNumber evidence="6">3.4.21.107</ecNumber>
    </submittedName>
</protein>
<dbReference type="PANTHER" id="PTHR43343">
    <property type="entry name" value="PEPTIDASE S12"/>
    <property type="match status" value="1"/>
</dbReference>
<accession>A0A5C5ZNC2</accession>
<keyword evidence="2 6" id="KW-0645">Protease</keyword>
<organism evidence="6 7">
    <name type="scientific">Pseudobythopirellula maris</name>
    <dbReference type="NCBI Taxonomy" id="2527991"/>
    <lineage>
        <taxon>Bacteria</taxon>
        <taxon>Pseudomonadati</taxon>
        <taxon>Planctomycetota</taxon>
        <taxon>Planctomycetia</taxon>
        <taxon>Pirellulales</taxon>
        <taxon>Lacipirellulaceae</taxon>
        <taxon>Pseudobythopirellula</taxon>
    </lineage>
</organism>
<evidence type="ECO:0000313" key="7">
    <source>
        <dbReference type="Proteomes" id="UP000315440"/>
    </source>
</evidence>
<dbReference type="InterPro" id="IPR001478">
    <property type="entry name" value="PDZ"/>
</dbReference>
<dbReference type="PRINTS" id="PR00834">
    <property type="entry name" value="PROTEASES2C"/>
</dbReference>
<evidence type="ECO:0000256" key="2">
    <source>
        <dbReference type="ARBA" id="ARBA00022670"/>
    </source>
</evidence>
<dbReference type="EC" id="3.4.21.107" evidence="6"/>
<dbReference type="EMBL" id="SJPQ01000002">
    <property type="protein sequence ID" value="TWT88417.1"/>
    <property type="molecule type" value="Genomic_DNA"/>
</dbReference>
<comment type="caution">
    <text evidence="6">The sequence shown here is derived from an EMBL/GenBank/DDBJ whole genome shotgun (WGS) entry which is preliminary data.</text>
</comment>
<evidence type="ECO:0000256" key="1">
    <source>
        <dbReference type="ARBA" id="ARBA00010541"/>
    </source>
</evidence>
<gene>
    <name evidence="6" type="primary">degQ_1</name>
    <name evidence="6" type="ORF">Mal64_18980</name>
</gene>
<feature type="chain" id="PRO_5022659740" evidence="4">
    <location>
        <begin position="26"/>
        <end position="379"/>
    </location>
</feature>
<evidence type="ECO:0000256" key="3">
    <source>
        <dbReference type="ARBA" id="ARBA00022801"/>
    </source>
</evidence>
<sequence length="379" mass="40963" precursor="true">MKSRRNTTFLLLILAAVAAPVAAQLAPVAPQAAEGRQRQYDPRANDRPAAEMQLLPEELADIRAYETAKHSVVNITTKVQYENFFGIAESEGSGSGAVIDREGHILTNNHVIDGAGAIRVNFSDGSTYNAELVGADAVFDMAVIKVDAPADKLHPIALGQSNNLRVGQRAYVLGNPFGFAGTLTKGVVSSLNRSVPSRSGPRPMDGMIQTDAAMNPGNSGGPMLNSSAQMIGMCVAIASKSGQNSGIGFAIPVDRIRRFVPELLEHGKVLRAYHGIVELNETANGMRIARLAQGGPAERAGLRGFRQIIRKIRQGPLVYRVPIEDREYADYLLAIDGKPVRTHIEFLEIMDAYQPGERVVFTVERQGERLEVPVTLESV</sequence>
<dbReference type="AlphaFoldDB" id="A0A5C5ZNC2"/>
<dbReference type="OrthoDB" id="248175at2"/>
<dbReference type="InterPro" id="IPR051201">
    <property type="entry name" value="Chloro_Bact_Ser_Proteases"/>
</dbReference>
<dbReference type="Pfam" id="PF13365">
    <property type="entry name" value="Trypsin_2"/>
    <property type="match status" value="1"/>
</dbReference>
<dbReference type="InterPro" id="IPR043504">
    <property type="entry name" value="Peptidase_S1_PA_chymotrypsin"/>
</dbReference>
<dbReference type="PANTHER" id="PTHR43343:SF3">
    <property type="entry name" value="PROTEASE DO-LIKE 8, CHLOROPLASTIC"/>
    <property type="match status" value="1"/>
</dbReference>
<dbReference type="RefSeq" id="WP_146399459.1">
    <property type="nucleotide sequence ID" value="NZ_SJPQ01000002.1"/>
</dbReference>
<dbReference type="GO" id="GO:0006508">
    <property type="term" value="P:proteolysis"/>
    <property type="evidence" value="ECO:0007669"/>
    <property type="project" value="UniProtKB-KW"/>
</dbReference>
<dbReference type="InterPro" id="IPR009003">
    <property type="entry name" value="Peptidase_S1_PA"/>
</dbReference>
<evidence type="ECO:0000313" key="6">
    <source>
        <dbReference type="EMBL" id="TWT88417.1"/>
    </source>
</evidence>
<keyword evidence="3 6" id="KW-0378">Hydrolase</keyword>